<evidence type="ECO:0000313" key="2">
    <source>
        <dbReference type="Proteomes" id="UP000051236"/>
    </source>
</evidence>
<protein>
    <submittedName>
        <fullName evidence="1">Uncharacterized protein</fullName>
    </submittedName>
</protein>
<dbReference type="AlphaFoldDB" id="X0QN01"/>
<sequence>MAAVNAFIVVQAVGLRQSGKGVNVSAIVALVKILTAKNSFKSKLVLAHDFNCGATLFLVI</sequence>
<dbReference type="PATRIC" id="fig|1423734.3.peg.3031"/>
<comment type="caution">
    <text evidence="1">The sequence shown here is derived from an EMBL/GenBank/DDBJ whole genome shotgun (WGS) entry which is preliminary data.</text>
</comment>
<proteinExistence type="predicted"/>
<reference evidence="1 2" key="1">
    <citation type="journal article" date="2015" name="Genome Announc.">
        <title>Expanding the biotechnology potential of lactobacilli through comparative genomics of 213 strains and associated genera.</title>
        <authorList>
            <person name="Sun Z."/>
            <person name="Harris H.M."/>
            <person name="McCann A."/>
            <person name="Guo C."/>
            <person name="Argimon S."/>
            <person name="Zhang W."/>
            <person name="Yang X."/>
            <person name="Jeffery I.B."/>
            <person name="Cooney J.C."/>
            <person name="Kagawa T.F."/>
            <person name="Liu W."/>
            <person name="Song Y."/>
            <person name="Salvetti E."/>
            <person name="Wrobel A."/>
            <person name="Rasinkangas P."/>
            <person name="Parkhill J."/>
            <person name="Rea M.C."/>
            <person name="O'Sullivan O."/>
            <person name="Ritari J."/>
            <person name="Douillard F.P."/>
            <person name="Paul Ross R."/>
            <person name="Yang R."/>
            <person name="Briner A.E."/>
            <person name="Felis G.E."/>
            <person name="de Vos W.M."/>
            <person name="Barrangou R."/>
            <person name="Klaenhammer T.R."/>
            <person name="Caufield P.W."/>
            <person name="Cui Y."/>
            <person name="Zhang H."/>
            <person name="O'Toole P.W."/>
        </authorList>
    </citation>
    <scope>NUCLEOTIDE SEQUENCE [LARGE SCALE GENOMIC DNA]</scope>
    <source>
        <strain evidence="1 2">DSM 18527</strain>
    </source>
</reference>
<dbReference type="Proteomes" id="UP000051236">
    <property type="component" value="Unassembled WGS sequence"/>
</dbReference>
<keyword evidence="2" id="KW-1185">Reference proteome</keyword>
<evidence type="ECO:0000313" key="1">
    <source>
        <dbReference type="EMBL" id="KRM36229.1"/>
    </source>
</evidence>
<accession>X0QN01</accession>
<organism evidence="1 2">
    <name type="scientific">Agrilactobacillus composti DSM 18527 = JCM 14202</name>
    <dbReference type="NCBI Taxonomy" id="1423734"/>
    <lineage>
        <taxon>Bacteria</taxon>
        <taxon>Bacillati</taxon>
        <taxon>Bacillota</taxon>
        <taxon>Bacilli</taxon>
        <taxon>Lactobacillales</taxon>
        <taxon>Lactobacillaceae</taxon>
        <taxon>Agrilactobacillus</taxon>
    </lineage>
</organism>
<name>X0QN01_9LACO</name>
<gene>
    <name evidence="1" type="ORF">FC83_GL002979</name>
</gene>
<dbReference type="EMBL" id="AZGA01000005">
    <property type="protein sequence ID" value="KRM36229.1"/>
    <property type="molecule type" value="Genomic_DNA"/>
</dbReference>